<dbReference type="OrthoDB" id="9814782at2"/>
<sequence>MADLLTPTSPLQSFAAQFAALGPTTHVAEEPFAAMVVIRFDPSGPALDAVADVLAIAPPLQPSTCLHRDGVTVIWLGPDEWLVTSTSHDPVALEEQLREVLAPHDGSAVDVSGQRTTVRLSGPDAPRMLAGGCSIDLHPRAFGVNSAVQTTVGVVGVVLIALGGDDFRILVRSSFARHFAAWLLDVAVEYSDRTTP</sequence>
<dbReference type="EMBL" id="VLNY01000014">
    <property type="protein sequence ID" value="KAA0020028.1"/>
    <property type="molecule type" value="Genomic_DNA"/>
</dbReference>
<dbReference type="AlphaFoldDB" id="A0A5A7S776"/>
<dbReference type="Pfam" id="PF04268">
    <property type="entry name" value="SoxG"/>
    <property type="match status" value="1"/>
</dbReference>
<dbReference type="Proteomes" id="UP000322244">
    <property type="component" value="Unassembled WGS sequence"/>
</dbReference>
<dbReference type="Gene3D" id="3.30.70.1520">
    <property type="entry name" value="Heterotetrameric sarcosine oxidase"/>
    <property type="match status" value="1"/>
</dbReference>
<dbReference type="InterPro" id="IPR007375">
    <property type="entry name" value="SoxG"/>
</dbReference>
<dbReference type="RefSeq" id="WP_149432409.1">
    <property type="nucleotide sequence ID" value="NZ_VLNY01000014.1"/>
</dbReference>
<protein>
    <submittedName>
        <fullName evidence="1">Sarcosine oxidase subunit gamma</fullName>
    </submittedName>
</protein>
<evidence type="ECO:0000313" key="1">
    <source>
        <dbReference type="EMBL" id="KAA0020028.1"/>
    </source>
</evidence>
<dbReference type="SUPFAM" id="SSF103025">
    <property type="entry name" value="Folate-binding domain"/>
    <property type="match status" value="1"/>
</dbReference>
<dbReference type="InterPro" id="IPR027266">
    <property type="entry name" value="TrmE/GcvT-like"/>
</dbReference>
<evidence type="ECO:0000313" key="2">
    <source>
        <dbReference type="Proteomes" id="UP000322244"/>
    </source>
</evidence>
<keyword evidence="2" id="KW-1185">Reference proteome</keyword>
<proteinExistence type="predicted"/>
<accession>A0A5A7S776</accession>
<comment type="caution">
    <text evidence="1">The sequence shown here is derived from an EMBL/GenBank/DDBJ whole genome shotgun (WGS) entry which is preliminary data.</text>
</comment>
<gene>
    <name evidence="1" type="ORF">FOY51_21940</name>
</gene>
<name>A0A5A7S776_9NOCA</name>
<organism evidence="1 2">
    <name type="scientific">Antrihabitans cavernicola</name>
    <dbReference type="NCBI Taxonomy" id="2495913"/>
    <lineage>
        <taxon>Bacteria</taxon>
        <taxon>Bacillati</taxon>
        <taxon>Actinomycetota</taxon>
        <taxon>Actinomycetes</taxon>
        <taxon>Mycobacteriales</taxon>
        <taxon>Nocardiaceae</taxon>
        <taxon>Antrihabitans</taxon>
    </lineage>
</organism>
<dbReference type="Gene3D" id="3.30.1360.120">
    <property type="entry name" value="Probable tRNA modification gtpase trme, domain 1"/>
    <property type="match status" value="1"/>
</dbReference>
<reference evidence="1 2" key="1">
    <citation type="submission" date="2019-07" db="EMBL/GenBank/DDBJ databases">
        <title>Rhodococcus cavernicolus sp. nov., isolated from a cave.</title>
        <authorList>
            <person name="Lee S.D."/>
        </authorList>
    </citation>
    <scope>NUCLEOTIDE SEQUENCE [LARGE SCALE GENOMIC DNA]</scope>
    <source>
        <strain evidence="1 2">C1-24</strain>
    </source>
</reference>